<comment type="subcellular location">
    <subcellularLocation>
        <location evidence="2 3">Nucleus</location>
    </subcellularLocation>
</comment>
<reference evidence="7 8" key="1">
    <citation type="journal article" date="2018" name="Cell">
        <title>The Chara Genome: Secondary Complexity and Implications for Plant Terrestrialization.</title>
        <authorList>
            <person name="Nishiyama T."/>
            <person name="Sakayama H."/>
            <person name="Vries J.D."/>
            <person name="Buschmann H."/>
            <person name="Saint-Marcoux D."/>
            <person name="Ullrich K.K."/>
            <person name="Haas F.B."/>
            <person name="Vanderstraeten L."/>
            <person name="Becker D."/>
            <person name="Lang D."/>
            <person name="Vosolsobe S."/>
            <person name="Rombauts S."/>
            <person name="Wilhelmsson P.K.I."/>
            <person name="Janitza P."/>
            <person name="Kern R."/>
            <person name="Heyl A."/>
            <person name="Rumpler F."/>
            <person name="Villalobos L.I.A.C."/>
            <person name="Clay J.M."/>
            <person name="Skokan R."/>
            <person name="Toyoda A."/>
            <person name="Suzuki Y."/>
            <person name="Kagoshima H."/>
            <person name="Schijlen E."/>
            <person name="Tajeshwar N."/>
            <person name="Catarino B."/>
            <person name="Hetherington A.J."/>
            <person name="Saltykova A."/>
            <person name="Bonnot C."/>
            <person name="Breuninger H."/>
            <person name="Symeonidi A."/>
            <person name="Radhakrishnan G.V."/>
            <person name="Van Nieuwerburgh F."/>
            <person name="Deforce D."/>
            <person name="Chang C."/>
            <person name="Karol K.G."/>
            <person name="Hedrich R."/>
            <person name="Ulvskov P."/>
            <person name="Glockner G."/>
            <person name="Delwiche C.F."/>
            <person name="Petrasek J."/>
            <person name="Van de Peer Y."/>
            <person name="Friml J."/>
            <person name="Beilby M."/>
            <person name="Dolan L."/>
            <person name="Kohara Y."/>
            <person name="Sugano S."/>
            <person name="Fujiyama A."/>
            <person name="Delaux P.-M."/>
            <person name="Quint M."/>
            <person name="TheiBen G."/>
            <person name="Hagemann M."/>
            <person name="Harholt J."/>
            <person name="Dunand C."/>
            <person name="Zachgo S."/>
            <person name="Langdale J."/>
            <person name="Maumus F."/>
            <person name="Straeten D.V.D."/>
            <person name="Gould S.B."/>
            <person name="Rensing S.A."/>
        </authorList>
    </citation>
    <scope>NUCLEOTIDE SEQUENCE [LARGE SCALE GENOMIC DNA]</scope>
    <source>
        <strain evidence="7 8">S276</strain>
    </source>
</reference>
<keyword evidence="2 3" id="KW-0238">DNA-binding</keyword>
<dbReference type="STRING" id="69332.A0A388KAZ0"/>
<dbReference type="Pfam" id="PF00046">
    <property type="entry name" value="Homeodomain"/>
    <property type="match status" value="1"/>
</dbReference>
<organism evidence="7 8">
    <name type="scientific">Chara braunii</name>
    <name type="common">Braun's stonewort</name>
    <dbReference type="NCBI Taxonomy" id="69332"/>
    <lineage>
        <taxon>Eukaryota</taxon>
        <taxon>Viridiplantae</taxon>
        <taxon>Streptophyta</taxon>
        <taxon>Charophyceae</taxon>
        <taxon>Charales</taxon>
        <taxon>Characeae</taxon>
        <taxon>Chara</taxon>
    </lineage>
</organism>
<evidence type="ECO:0000256" key="3">
    <source>
        <dbReference type="RuleBase" id="RU000682"/>
    </source>
</evidence>
<proteinExistence type="predicted"/>
<dbReference type="InterPro" id="IPR002913">
    <property type="entry name" value="START_lipid-bd_dom"/>
</dbReference>
<feature type="domain" description="START" evidence="6">
    <location>
        <begin position="199"/>
        <end position="300"/>
    </location>
</feature>
<evidence type="ECO:0000313" key="7">
    <source>
        <dbReference type="EMBL" id="GBG67166.1"/>
    </source>
</evidence>
<dbReference type="CDD" id="cd00086">
    <property type="entry name" value="homeodomain"/>
    <property type="match status" value="1"/>
</dbReference>
<feature type="domain" description="Homeobox" evidence="5">
    <location>
        <begin position="1"/>
        <end position="64"/>
    </location>
</feature>
<dbReference type="PROSITE" id="PS50071">
    <property type="entry name" value="HOMEOBOX_2"/>
    <property type="match status" value="1"/>
</dbReference>
<keyword evidence="8" id="KW-1185">Reference proteome</keyword>
<protein>
    <submittedName>
        <fullName evidence="7">Uncharacterized protein</fullName>
    </submittedName>
</protein>
<dbReference type="GO" id="GO:0003700">
    <property type="term" value="F:DNA-binding transcription factor activity"/>
    <property type="evidence" value="ECO:0007669"/>
    <property type="project" value="InterPro"/>
</dbReference>
<dbReference type="Gramene" id="GBG67166">
    <property type="protein sequence ID" value="GBG67166"/>
    <property type="gene ID" value="CBR_g84830"/>
</dbReference>
<dbReference type="GO" id="GO:0005634">
    <property type="term" value="C:nucleus"/>
    <property type="evidence" value="ECO:0007669"/>
    <property type="project" value="UniProtKB-SubCell"/>
</dbReference>
<evidence type="ECO:0000313" key="8">
    <source>
        <dbReference type="Proteomes" id="UP000265515"/>
    </source>
</evidence>
<evidence type="ECO:0000256" key="4">
    <source>
        <dbReference type="SAM" id="Coils"/>
    </source>
</evidence>
<keyword evidence="2 3" id="KW-0371">Homeobox</keyword>
<dbReference type="Gene3D" id="3.30.530.20">
    <property type="match status" value="1"/>
</dbReference>
<dbReference type="GO" id="GO:0008289">
    <property type="term" value="F:lipid binding"/>
    <property type="evidence" value="ECO:0007669"/>
    <property type="project" value="InterPro"/>
</dbReference>
<dbReference type="PROSITE" id="PS50848">
    <property type="entry name" value="START"/>
    <property type="match status" value="1"/>
</dbReference>
<dbReference type="Proteomes" id="UP000265515">
    <property type="component" value="Unassembled WGS sequence"/>
</dbReference>
<gene>
    <name evidence="7" type="ORF">CBR_g84830</name>
</gene>
<keyword evidence="1 4" id="KW-0175">Coiled coil</keyword>
<dbReference type="SMART" id="SM00389">
    <property type="entry name" value="HOX"/>
    <property type="match status" value="1"/>
</dbReference>
<dbReference type="SUPFAM" id="SSF46689">
    <property type="entry name" value="Homeodomain-like"/>
    <property type="match status" value="1"/>
</dbReference>
<dbReference type="EMBL" id="BFEA01000084">
    <property type="protein sequence ID" value="GBG67166.1"/>
    <property type="molecule type" value="Genomic_DNA"/>
</dbReference>
<sequence>MDSGKYVRYTNEQVEALERVYNECPKPSSARRSQLLQEYPILANIEPKQIKVWFQNRRCREKQRKEATRLINMNAKLSALNKMLMEENERLMKQTTELSMEVHVLRQELAKYRPPPQSNGENLGLGDQMASDMVGEFLGKATGTAVDWANMPGTKNGPDTFEMVFILRGGPGIASRVYGLVLMEPAKVASALKDRSQWLRECRKSEVLGEFRTDQGTVEVVYTQICERSMSGGTNLEPVPAFVRAEMHPSGYYIKPCNGNSIIYIVDHVDLKPLSVPEVLRPLYESSAALAQRQTMEALRYLRRLASDSNLDSPRSNGHQALAWRGIAERIARGFNEAVNGFPDDGWVPLMGDGMDDVSVAARPLNGQRHSGSNPAMSGNSEALRASEGGVLCAKASMLLQVSKRSKK</sequence>
<dbReference type="SUPFAM" id="SSF55961">
    <property type="entry name" value="Bet v1-like"/>
    <property type="match status" value="1"/>
</dbReference>
<dbReference type="AlphaFoldDB" id="A0A388KAZ0"/>
<dbReference type="Pfam" id="PF01852">
    <property type="entry name" value="START"/>
    <property type="match status" value="2"/>
</dbReference>
<evidence type="ECO:0000259" key="5">
    <source>
        <dbReference type="PROSITE" id="PS50071"/>
    </source>
</evidence>
<dbReference type="InterPro" id="IPR044830">
    <property type="entry name" value="HD-Zip_III"/>
</dbReference>
<dbReference type="PANTHER" id="PTHR45950">
    <property type="entry name" value="HOMEOBOX-LEUCINE ZIPPER PROTEIN ATHB-14"/>
    <property type="match status" value="1"/>
</dbReference>
<dbReference type="InterPro" id="IPR001356">
    <property type="entry name" value="HD"/>
</dbReference>
<dbReference type="InterPro" id="IPR023393">
    <property type="entry name" value="START-like_dom_sf"/>
</dbReference>
<dbReference type="SMART" id="SM00234">
    <property type="entry name" value="START"/>
    <property type="match status" value="1"/>
</dbReference>
<comment type="caution">
    <text evidence="7">The sequence shown here is derived from an EMBL/GenBank/DDBJ whole genome shotgun (WGS) entry which is preliminary data.</text>
</comment>
<dbReference type="OMA" id="ICERSMS"/>
<dbReference type="CDD" id="cd14686">
    <property type="entry name" value="bZIP"/>
    <property type="match status" value="1"/>
</dbReference>
<dbReference type="OrthoDB" id="2020630at2759"/>
<evidence type="ECO:0000256" key="1">
    <source>
        <dbReference type="ARBA" id="ARBA00023054"/>
    </source>
</evidence>
<dbReference type="GO" id="GO:0003677">
    <property type="term" value="F:DNA binding"/>
    <property type="evidence" value="ECO:0007669"/>
    <property type="project" value="UniProtKB-UniRule"/>
</dbReference>
<dbReference type="PANTHER" id="PTHR45950:SF7">
    <property type="entry name" value="HOMEOBOX-LEUCINE ZIPPER PROTEIN ATHB-14"/>
    <property type="match status" value="1"/>
</dbReference>
<feature type="coiled-coil region" evidence="4">
    <location>
        <begin position="70"/>
        <end position="101"/>
    </location>
</feature>
<keyword evidence="2 3" id="KW-0539">Nucleus</keyword>
<name>A0A388KAZ0_CHABU</name>
<accession>A0A388KAZ0</accession>
<evidence type="ECO:0000256" key="2">
    <source>
        <dbReference type="PROSITE-ProRule" id="PRU00108"/>
    </source>
</evidence>
<evidence type="ECO:0000259" key="6">
    <source>
        <dbReference type="PROSITE" id="PS50848"/>
    </source>
</evidence>
<feature type="DNA-binding region" description="Homeobox" evidence="2">
    <location>
        <begin position="3"/>
        <end position="65"/>
    </location>
</feature>
<dbReference type="InterPro" id="IPR009057">
    <property type="entry name" value="Homeodomain-like_sf"/>
</dbReference>
<dbReference type="Gene3D" id="1.10.10.60">
    <property type="entry name" value="Homeodomain-like"/>
    <property type="match status" value="1"/>
</dbReference>